<reference evidence="1 2" key="1">
    <citation type="submission" date="2018-07" db="EMBL/GenBank/DDBJ databases">
        <title>Genomic Encyclopedia of Type Strains, Phase IV (KMG-IV): sequencing the most valuable type-strain genomes for metagenomic binning, comparative biology and taxonomic classification.</title>
        <authorList>
            <person name="Goeker M."/>
        </authorList>
    </citation>
    <scope>NUCLEOTIDE SEQUENCE [LARGE SCALE GENOMIC DNA]</scope>
    <source>
        <strain evidence="1 2">DSM 25281</strain>
    </source>
</reference>
<dbReference type="SUPFAM" id="SSF51735">
    <property type="entry name" value="NAD(P)-binding Rossmann-fold domains"/>
    <property type="match status" value="1"/>
</dbReference>
<dbReference type="Proteomes" id="UP000255326">
    <property type="component" value="Unassembled WGS sequence"/>
</dbReference>
<proteinExistence type="predicted"/>
<dbReference type="InterPro" id="IPR002347">
    <property type="entry name" value="SDR_fam"/>
</dbReference>
<dbReference type="PANTHER" id="PTHR43431:SF1">
    <property type="entry name" value="OS08G0476300 PROTEIN"/>
    <property type="match status" value="1"/>
</dbReference>
<comment type="caution">
    <text evidence="1">The sequence shown here is derived from an EMBL/GenBank/DDBJ whole genome shotgun (WGS) entry which is preliminary data.</text>
</comment>
<dbReference type="OrthoDB" id="9799818at2"/>
<dbReference type="RefSeq" id="WP_114744380.1">
    <property type="nucleotide sequence ID" value="NZ_QQAY01000002.1"/>
</dbReference>
<gene>
    <name evidence="1" type="ORF">DFR59_102155</name>
</gene>
<dbReference type="EMBL" id="QQAY01000002">
    <property type="protein sequence ID" value="RDI45527.1"/>
    <property type="molecule type" value="Genomic_DNA"/>
</dbReference>
<dbReference type="AlphaFoldDB" id="A0A370GPC1"/>
<protein>
    <submittedName>
        <fullName evidence="1">Short subunit dehydrogenase</fullName>
    </submittedName>
</protein>
<accession>A0A370GPC1</accession>
<evidence type="ECO:0000313" key="2">
    <source>
        <dbReference type="Proteomes" id="UP000255326"/>
    </source>
</evidence>
<name>A0A370GPC1_9BACI</name>
<keyword evidence="2" id="KW-1185">Reference proteome</keyword>
<dbReference type="Pfam" id="PF00106">
    <property type="entry name" value="adh_short"/>
    <property type="match status" value="1"/>
</dbReference>
<evidence type="ECO:0000313" key="1">
    <source>
        <dbReference type="EMBL" id="RDI45527.1"/>
    </source>
</evidence>
<sequence length="215" mass="22926">MTNKVMLVIGAGPGVSLNTAKKFGKEGFQLALIARRKDALDQYTRELADSGIEAKGFTGDIASGDSLKNVIQEVLNTYGSIDTMLYNAAAGKPGKPTELNAEDLLADFNISVAGALTAVKEVVPHMEKGTILLTGGGLALHPYADYASLAVGKAGIRNLAYSLNQELSAKNIYVGTLTIAGFVQDGTYFSAENIADAFYEMYVNRTDVEIVYQEN</sequence>
<organism evidence="1 2">
    <name type="scientific">Falsibacillus pallidus</name>
    <dbReference type="NCBI Taxonomy" id="493781"/>
    <lineage>
        <taxon>Bacteria</taxon>
        <taxon>Bacillati</taxon>
        <taxon>Bacillota</taxon>
        <taxon>Bacilli</taxon>
        <taxon>Bacillales</taxon>
        <taxon>Bacillaceae</taxon>
        <taxon>Falsibacillus</taxon>
    </lineage>
</organism>
<dbReference type="InterPro" id="IPR036291">
    <property type="entry name" value="NAD(P)-bd_dom_sf"/>
</dbReference>
<dbReference type="PANTHER" id="PTHR43431">
    <property type="entry name" value="OXIDOREDUCTASE, SHORT CHAIN DEHYDROGENASE/REDUCTASE FAMILY (AFU_ORTHOLOGUE AFUA_5G14000)"/>
    <property type="match status" value="1"/>
</dbReference>
<dbReference type="Gene3D" id="3.40.50.720">
    <property type="entry name" value="NAD(P)-binding Rossmann-like Domain"/>
    <property type="match status" value="1"/>
</dbReference>
<dbReference type="PRINTS" id="PR00081">
    <property type="entry name" value="GDHRDH"/>
</dbReference>